<accession>A0A428PEH7</accession>
<sequence>MQFQGFVRLKLPIYDKQIVQRQIIMLPLAQGPDVTGDWATKDDDKNKAGAILGALRRCLADPYPQEALQQALNENCGVSQCDASY</sequence>
<name>A0A428PEH7_9HYPO</name>
<protein>
    <submittedName>
        <fullName evidence="1">Uncharacterized protein</fullName>
    </submittedName>
</protein>
<dbReference type="EMBL" id="NKCL01000785">
    <property type="protein sequence ID" value="RSL51468.1"/>
    <property type="molecule type" value="Genomic_DNA"/>
</dbReference>
<comment type="caution">
    <text evidence="1">The sequence shown here is derived from an EMBL/GenBank/DDBJ whole genome shotgun (WGS) entry which is preliminary data.</text>
</comment>
<proteinExistence type="predicted"/>
<dbReference type="Proteomes" id="UP000287972">
    <property type="component" value="Unassembled WGS sequence"/>
</dbReference>
<reference evidence="1 2" key="1">
    <citation type="submission" date="2017-06" db="EMBL/GenBank/DDBJ databases">
        <title>Comparative genomic analysis of Ambrosia Fusariam Clade fungi.</title>
        <authorList>
            <person name="Stajich J.E."/>
            <person name="Carrillo J."/>
            <person name="Kijimoto T."/>
            <person name="Eskalen A."/>
            <person name="O'Donnell K."/>
            <person name="Kasson M."/>
        </authorList>
    </citation>
    <scope>NUCLEOTIDE SEQUENCE [LARGE SCALE GENOMIC DNA]</scope>
    <source>
        <strain evidence="1 2">NRRL62606</strain>
    </source>
</reference>
<evidence type="ECO:0000313" key="2">
    <source>
        <dbReference type="Proteomes" id="UP000287972"/>
    </source>
</evidence>
<evidence type="ECO:0000313" key="1">
    <source>
        <dbReference type="EMBL" id="RSL51468.1"/>
    </source>
</evidence>
<organism evidence="1 2">
    <name type="scientific">Fusarium floridanum</name>
    <dbReference type="NCBI Taxonomy" id="1325733"/>
    <lineage>
        <taxon>Eukaryota</taxon>
        <taxon>Fungi</taxon>
        <taxon>Dikarya</taxon>
        <taxon>Ascomycota</taxon>
        <taxon>Pezizomycotina</taxon>
        <taxon>Sordariomycetes</taxon>
        <taxon>Hypocreomycetidae</taxon>
        <taxon>Hypocreales</taxon>
        <taxon>Nectriaceae</taxon>
        <taxon>Fusarium</taxon>
        <taxon>Fusarium solani species complex</taxon>
    </lineage>
</organism>
<keyword evidence="2" id="KW-1185">Reference proteome</keyword>
<dbReference type="AlphaFoldDB" id="A0A428PEH7"/>
<gene>
    <name evidence="1" type="ORF">CEP51_015205</name>
</gene>